<geneLocation type="mitochondrion" evidence="1"/>
<evidence type="ECO:0000313" key="1">
    <source>
        <dbReference type="EMBL" id="KUM50832.1"/>
    </source>
</evidence>
<dbReference type="AlphaFoldDB" id="A0A101M4Q0"/>
<protein>
    <submittedName>
        <fullName evidence="1">Uncharacterized protein</fullName>
    </submittedName>
</protein>
<organism evidence="1">
    <name type="scientific">Picea glauca</name>
    <name type="common">White spruce</name>
    <name type="synonym">Pinus glauca</name>
    <dbReference type="NCBI Taxonomy" id="3330"/>
    <lineage>
        <taxon>Eukaryota</taxon>
        <taxon>Viridiplantae</taxon>
        <taxon>Streptophyta</taxon>
        <taxon>Embryophyta</taxon>
        <taxon>Tracheophyta</taxon>
        <taxon>Spermatophyta</taxon>
        <taxon>Pinopsida</taxon>
        <taxon>Pinidae</taxon>
        <taxon>Conifers I</taxon>
        <taxon>Pinales</taxon>
        <taxon>Pinaceae</taxon>
        <taxon>Picea</taxon>
    </lineage>
</organism>
<comment type="caution">
    <text evidence="1">The sequence shown here is derived from an EMBL/GenBank/DDBJ whole genome shotgun (WGS) entry which is preliminary data.</text>
</comment>
<sequence length="41" mass="4572">MDSLAGRTGLLDWDTWLLSLAPQMGSRARLGWVGLGQRDRD</sequence>
<gene>
    <name evidence="1" type="ORF">ABT39_MTgene676</name>
</gene>
<dbReference type="EMBL" id="LKAM01000001">
    <property type="protein sequence ID" value="KUM50832.1"/>
    <property type="molecule type" value="Genomic_DNA"/>
</dbReference>
<name>A0A101M4Q0_PICGL</name>
<reference evidence="1" key="1">
    <citation type="journal article" date="2015" name="Genome Biol. Evol.">
        <title>Organellar Genomes of White Spruce (Picea glauca): Assembly and Annotation.</title>
        <authorList>
            <person name="Jackman S.D."/>
            <person name="Warren R.L."/>
            <person name="Gibb E.A."/>
            <person name="Vandervalk B.P."/>
            <person name="Mohamadi H."/>
            <person name="Chu J."/>
            <person name="Raymond A."/>
            <person name="Pleasance S."/>
            <person name="Coope R."/>
            <person name="Wildung M.R."/>
            <person name="Ritland C.E."/>
            <person name="Bousquet J."/>
            <person name="Jones S.J."/>
            <person name="Bohlmann J."/>
            <person name="Birol I."/>
        </authorList>
    </citation>
    <scope>NUCLEOTIDE SEQUENCE [LARGE SCALE GENOMIC DNA]</scope>
    <source>
        <tissue evidence="1">Flushing bud</tissue>
    </source>
</reference>
<proteinExistence type="predicted"/>
<keyword evidence="1" id="KW-0496">Mitochondrion</keyword>
<accession>A0A101M4Q0</accession>